<dbReference type="Proteomes" id="UP001324533">
    <property type="component" value="Chromosome"/>
</dbReference>
<dbReference type="InterPro" id="IPR013083">
    <property type="entry name" value="Znf_RING/FYVE/PHD"/>
</dbReference>
<feature type="region of interest" description="Disordered" evidence="1">
    <location>
        <begin position="84"/>
        <end position="107"/>
    </location>
</feature>
<reference evidence="3 4" key="1">
    <citation type="submission" date="2023-06" db="EMBL/GenBank/DDBJ databases">
        <title>Rock-solubilizing bacteria, Microbacterium invictum, promotes re-establishment of vegetation in rocky wasteland by accelerating rock bio-weathering and reshaping soil bacterial community.</title>
        <authorList>
            <person name="Liu C."/>
        </authorList>
    </citation>
    <scope>NUCLEOTIDE SEQUENCE [LARGE SCALE GENOMIC DNA]</scope>
    <source>
        <strain evidence="3 4">X-18</strain>
    </source>
</reference>
<protein>
    <submittedName>
        <fullName evidence="3">UBP-type zinc finger domain-containing protein</fullName>
    </submittedName>
</protein>
<evidence type="ECO:0000256" key="1">
    <source>
        <dbReference type="SAM" id="MobiDB-lite"/>
    </source>
</evidence>
<proteinExistence type="predicted"/>
<gene>
    <name evidence="3" type="ORF">T9R20_02225</name>
</gene>
<feature type="domain" description="UBP-type" evidence="2">
    <location>
        <begin position="1"/>
        <end position="100"/>
    </location>
</feature>
<dbReference type="RefSeq" id="WP_322410932.1">
    <property type="nucleotide sequence ID" value="NZ_CP139779.1"/>
</dbReference>
<keyword evidence="4" id="KW-1185">Reference proteome</keyword>
<name>A0ABZ0VAZ1_9MICO</name>
<dbReference type="PROSITE" id="PS50271">
    <property type="entry name" value="ZF_UBP"/>
    <property type="match status" value="1"/>
</dbReference>
<evidence type="ECO:0000313" key="3">
    <source>
        <dbReference type="EMBL" id="WQB70796.1"/>
    </source>
</evidence>
<sequence length="116" mass="12801">MTDTAIDPQAPPSGTGCVECLADDGWWVHLRRCAACGHVGCCDDSLGRHATAHFRETGHRVIQSFEPGEDWFWDYLDESMIDGPALAPPVSHPDEQPAPGPRGRVPLNWREVLRAQ</sequence>
<dbReference type="Gene3D" id="3.30.40.10">
    <property type="entry name" value="Zinc/RING finger domain, C3HC4 (zinc finger)"/>
    <property type="match status" value="1"/>
</dbReference>
<organism evidence="3 4">
    <name type="scientific">Microbacterium invictum</name>
    <dbReference type="NCBI Taxonomy" id="515415"/>
    <lineage>
        <taxon>Bacteria</taxon>
        <taxon>Bacillati</taxon>
        <taxon>Actinomycetota</taxon>
        <taxon>Actinomycetes</taxon>
        <taxon>Micrococcales</taxon>
        <taxon>Microbacteriaceae</taxon>
        <taxon>Microbacterium</taxon>
    </lineage>
</organism>
<dbReference type="Pfam" id="PF02148">
    <property type="entry name" value="zf-UBP"/>
    <property type="match status" value="1"/>
</dbReference>
<dbReference type="InterPro" id="IPR001607">
    <property type="entry name" value="Znf_UBP"/>
</dbReference>
<evidence type="ECO:0000259" key="2">
    <source>
        <dbReference type="PROSITE" id="PS50271"/>
    </source>
</evidence>
<dbReference type="EMBL" id="CP139779">
    <property type="protein sequence ID" value="WQB70796.1"/>
    <property type="molecule type" value="Genomic_DNA"/>
</dbReference>
<evidence type="ECO:0000313" key="4">
    <source>
        <dbReference type="Proteomes" id="UP001324533"/>
    </source>
</evidence>
<feature type="compositionally biased region" description="Pro residues" evidence="1">
    <location>
        <begin position="86"/>
        <end position="100"/>
    </location>
</feature>
<accession>A0ABZ0VAZ1</accession>
<dbReference type="SUPFAM" id="SSF57850">
    <property type="entry name" value="RING/U-box"/>
    <property type="match status" value="1"/>
</dbReference>